<feature type="domain" description="Secretion system C-terminal sorting" evidence="1">
    <location>
        <begin position="799"/>
        <end position="873"/>
    </location>
</feature>
<organism evidence="2 3">
    <name type="scientific">Hymenobacter persicinus</name>
    <dbReference type="NCBI Taxonomy" id="2025506"/>
    <lineage>
        <taxon>Bacteria</taxon>
        <taxon>Pseudomonadati</taxon>
        <taxon>Bacteroidota</taxon>
        <taxon>Cytophagia</taxon>
        <taxon>Cytophagales</taxon>
        <taxon>Hymenobacteraceae</taxon>
        <taxon>Hymenobacter</taxon>
    </lineage>
</organism>
<dbReference type="NCBIfam" id="TIGR04183">
    <property type="entry name" value="Por_Secre_tail"/>
    <property type="match status" value="1"/>
</dbReference>
<keyword evidence="3" id="KW-1185">Reference proteome</keyword>
<dbReference type="EMBL" id="SEWE01000030">
    <property type="protein sequence ID" value="RYU78436.1"/>
    <property type="molecule type" value="Genomic_DNA"/>
</dbReference>
<evidence type="ECO:0000313" key="2">
    <source>
        <dbReference type="EMBL" id="RYU78436.1"/>
    </source>
</evidence>
<dbReference type="GO" id="GO:0010411">
    <property type="term" value="P:xyloglucan metabolic process"/>
    <property type="evidence" value="ECO:0007669"/>
    <property type="project" value="TreeGrafter"/>
</dbReference>
<dbReference type="OrthoDB" id="9757947at2"/>
<dbReference type="Pfam" id="PF18962">
    <property type="entry name" value="Por_Secre_tail"/>
    <property type="match status" value="1"/>
</dbReference>
<proteinExistence type="predicted"/>
<accession>A0A4Q5L9I9</accession>
<sequence>MKTSSRFRQWGALLLLGGAATIGSGAYLWQNGAVLTKVQNAFEREEEEDDDDRPDRPDLAMEQEVARTMDLATGTVPRERLVAAQNYAQRLINERAAARLPVTSLSQINWTERGPINVAGRVRALVVDPTDPSGNTLWAGAAGGGLWKTTNATAASPTWTSVDNFFSTLAVTAIAFDPRDPNVMYFGTGEGFFNADAVRGLGIWKSTNHGVNWEQLPSTATGTTFNYVTKLVVHPVSGDVYAGTRAGLQRSTNGGGAWSAVLAAGNGAIDSRIADVELGADNKLYVSIGLFTLDGIYRSSTGNAGDWTKLNSLPNSGLPTTGYRRIELACAPSDANRIYAIFENATNNQVLNLFRSNDGGNTWTTMTLPGGVASALASSQAWYDLAAAVAPNNPNQLYVAGLDIFRTLDAGTDPVVWQKVSVWSAVPGSPNFVHADHHVITFASPDGNLAYFGNDGGVFTTTNAVSTAAPVFSQRNNGLNITQYYAVAVHPTNVNYFLAGAQDNGTQKYTTAGLNTTTTATGGDGAFCFIDEDEPQFQFSSYVYAQYRRSTNGGGSFSNFNFSGTEGSFINPTDYDSRDNTMYGGYTPGLLLRWPNATTSSTTSTISLTSGAGAVTHVTVSPNRPGRVYVGTATGRVIRVDDATGTAPVVTDIRTGTGSVSCVAVETGNDNHMLVTYSNYGAVSVWETTNGGGTWRSVEGNLPDMPVRWAMFDPDNNQRALLATELGVWATDNLSAATAAWFPASLGMANVRVDMLRMRKSDKQIAAATHGRGLFTTDVFTPTSTKNGISLSDKLLDGVYPNPFAQDLNVRFQKPVSGEAAFTLTDTRGRKVMNATRRVSGQEVSVPAPANLAAGVYLLTVHAGNETAVRRVIHR</sequence>
<dbReference type="RefSeq" id="WP_129921814.1">
    <property type="nucleotide sequence ID" value="NZ_SEWE01000030.1"/>
</dbReference>
<protein>
    <submittedName>
        <fullName evidence="2">T9SS type A sorting domain-containing protein</fullName>
    </submittedName>
</protein>
<dbReference type="AlphaFoldDB" id="A0A4Q5L9I9"/>
<evidence type="ECO:0000313" key="3">
    <source>
        <dbReference type="Proteomes" id="UP000294155"/>
    </source>
</evidence>
<dbReference type="InterPro" id="IPR015943">
    <property type="entry name" value="WD40/YVTN_repeat-like_dom_sf"/>
</dbReference>
<dbReference type="InterPro" id="IPR052025">
    <property type="entry name" value="Xyloglucanase_GH74"/>
</dbReference>
<dbReference type="InterPro" id="IPR026444">
    <property type="entry name" value="Secre_tail"/>
</dbReference>
<name>A0A4Q5L9I9_9BACT</name>
<gene>
    <name evidence="2" type="ORF">EWM57_14165</name>
</gene>
<comment type="caution">
    <text evidence="2">The sequence shown here is derived from an EMBL/GenBank/DDBJ whole genome shotgun (WGS) entry which is preliminary data.</text>
</comment>
<dbReference type="Proteomes" id="UP000294155">
    <property type="component" value="Unassembled WGS sequence"/>
</dbReference>
<reference evidence="2 3" key="1">
    <citation type="submission" date="2019-02" db="EMBL/GenBank/DDBJ databases">
        <title>Bacterial novel species isolated from soil.</title>
        <authorList>
            <person name="Jung H.-Y."/>
        </authorList>
    </citation>
    <scope>NUCLEOTIDE SEQUENCE [LARGE SCALE GENOMIC DNA]</scope>
    <source>
        <strain evidence="2 3">1-3-3-3</strain>
    </source>
</reference>
<dbReference type="PANTHER" id="PTHR43739">
    <property type="entry name" value="XYLOGLUCANASE (EUROFUNG)"/>
    <property type="match status" value="1"/>
</dbReference>
<evidence type="ECO:0000259" key="1">
    <source>
        <dbReference type="Pfam" id="PF18962"/>
    </source>
</evidence>
<dbReference type="PANTHER" id="PTHR43739:SF5">
    <property type="entry name" value="EXO-ALPHA-SIALIDASE"/>
    <property type="match status" value="1"/>
</dbReference>
<dbReference type="Gene3D" id="2.130.10.10">
    <property type="entry name" value="YVTN repeat-like/Quinoprotein amine dehydrogenase"/>
    <property type="match status" value="3"/>
</dbReference>
<dbReference type="SUPFAM" id="SSF110296">
    <property type="entry name" value="Oligoxyloglucan reducing end-specific cellobiohydrolase"/>
    <property type="match status" value="2"/>
</dbReference>